<keyword evidence="7 8" id="KW-0472">Membrane</keyword>
<proteinExistence type="inferred from homology"/>
<keyword evidence="6 8" id="KW-1133">Transmembrane helix</keyword>
<dbReference type="PANTHER" id="PTHR30003">
    <property type="entry name" value="L-LACTATE PERMEASE"/>
    <property type="match status" value="1"/>
</dbReference>
<evidence type="ECO:0000313" key="9">
    <source>
        <dbReference type="EMBL" id="AZA15406.1"/>
    </source>
</evidence>
<feature type="transmembrane region" description="Helical" evidence="8">
    <location>
        <begin position="210"/>
        <end position="229"/>
    </location>
</feature>
<dbReference type="GO" id="GO:0005886">
    <property type="term" value="C:plasma membrane"/>
    <property type="evidence" value="ECO:0007669"/>
    <property type="project" value="UniProtKB-SubCell"/>
</dbReference>
<feature type="transmembrane region" description="Helical" evidence="8">
    <location>
        <begin position="59"/>
        <end position="82"/>
    </location>
</feature>
<reference evidence="9" key="1">
    <citation type="submission" date="2018-07" db="EMBL/GenBank/DDBJ databases">
        <authorList>
            <person name="Somerville V."/>
        </authorList>
    </citation>
    <scope>NUCLEOTIDE SEQUENCE</scope>
    <source>
        <strain evidence="9">NWC_2_2</strain>
    </source>
</reference>
<evidence type="ECO:0000256" key="3">
    <source>
        <dbReference type="ARBA" id="ARBA00022448"/>
    </source>
</evidence>
<evidence type="ECO:0000256" key="6">
    <source>
        <dbReference type="ARBA" id="ARBA00022989"/>
    </source>
</evidence>
<evidence type="ECO:0000256" key="5">
    <source>
        <dbReference type="ARBA" id="ARBA00022692"/>
    </source>
</evidence>
<dbReference type="GO" id="GO:0015295">
    <property type="term" value="F:solute:proton symporter activity"/>
    <property type="evidence" value="ECO:0007669"/>
    <property type="project" value="TreeGrafter"/>
</dbReference>
<dbReference type="NCBIfam" id="TIGR00795">
    <property type="entry name" value="lctP"/>
    <property type="match status" value="1"/>
</dbReference>
<gene>
    <name evidence="9" type="ORF">DQL93_01175</name>
</gene>
<sequence length="512" mass="53055">MWVKFIFALIPIVWLIISLTALKMPAAKAAVISLILAIILAITAFQLPVVDTLTGTLEGILGGLFPIVYIIVAAMFTSKVTFKSGAMQKIQDMLCGLTTDKRVLVLLIAWGFGGFLEAIAGFGTAVAIPASILMTFGINPIEASVICLVANTTPTAFGAVGLPVITLAQTAGLDVMNTAFVVSLQLSVLILVIPYILVGLVGGGVKAIKGVGFITFMSGLAFALPQILVAKYVGAELPAIAGSIVCILVTALLAKRHKDVPEYSASTGDIAKHSAGELLQACAPFILVFVFVLAASSLFPAVNSLLNSATLKFQVYTGKNAGQFSLNCLSSPGTLILVATFIGAMIQGLSVKETFGILWDLIKGIVKTAVTISAIVALAKVMGYAGMTSAIAVVLVKVMGPVYPLIAPIIGALGTFVTGSDTSSNILFAKLQASAAQSLGVSQTWVVANNMVGATAGKMISPQSITVASTAIGQEGSEGTILKQAFKWCGIYTAIICIFLYLVGLATGQLHF</sequence>
<name>A0A3G6K616_LACDL</name>
<feature type="transmembrane region" description="Helical" evidence="8">
    <location>
        <begin position="235"/>
        <end position="254"/>
    </location>
</feature>
<dbReference type="EMBL" id="CP031023">
    <property type="protein sequence ID" value="AZA15406.1"/>
    <property type="molecule type" value="Genomic_DNA"/>
</dbReference>
<feature type="transmembrane region" description="Helical" evidence="8">
    <location>
        <begin position="402"/>
        <end position="420"/>
    </location>
</feature>
<organism evidence="9">
    <name type="scientific">Lactobacillus delbrueckii subsp. lactis</name>
    <dbReference type="NCBI Taxonomy" id="29397"/>
    <lineage>
        <taxon>Bacteria</taxon>
        <taxon>Bacillati</taxon>
        <taxon>Bacillota</taxon>
        <taxon>Bacilli</taxon>
        <taxon>Lactobacillales</taxon>
        <taxon>Lactobacillaceae</taxon>
        <taxon>Lactobacillus</taxon>
    </lineage>
</organism>
<evidence type="ECO:0000256" key="2">
    <source>
        <dbReference type="ARBA" id="ARBA00010100"/>
    </source>
</evidence>
<dbReference type="Pfam" id="PF02652">
    <property type="entry name" value="Lactate_perm"/>
    <property type="match status" value="1"/>
</dbReference>
<feature type="transmembrane region" description="Helical" evidence="8">
    <location>
        <begin position="29"/>
        <end position="47"/>
    </location>
</feature>
<comment type="similarity">
    <text evidence="2 8">Belongs to the lactate permease family.</text>
</comment>
<feature type="transmembrane region" description="Helical" evidence="8">
    <location>
        <begin position="179"/>
        <end position="198"/>
    </location>
</feature>
<evidence type="ECO:0000256" key="1">
    <source>
        <dbReference type="ARBA" id="ARBA00004651"/>
    </source>
</evidence>
<feature type="transmembrane region" description="Helical" evidence="8">
    <location>
        <begin position="333"/>
        <end position="351"/>
    </location>
</feature>
<accession>A0A3G6K616</accession>
<dbReference type="RefSeq" id="WP_138490664.1">
    <property type="nucleotide sequence ID" value="NZ_CP046131.1"/>
</dbReference>
<feature type="transmembrane region" description="Helical" evidence="8">
    <location>
        <begin position="103"/>
        <end position="128"/>
    </location>
</feature>
<feature type="transmembrane region" description="Helical" evidence="8">
    <location>
        <begin position="6"/>
        <end position="22"/>
    </location>
</feature>
<dbReference type="PANTHER" id="PTHR30003:SF0">
    <property type="entry name" value="GLYCOLATE PERMEASE GLCA-RELATED"/>
    <property type="match status" value="1"/>
</dbReference>
<feature type="transmembrane region" description="Helical" evidence="8">
    <location>
        <begin position="489"/>
        <end position="510"/>
    </location>
</feature>
<keyword evidence="3 8" id="KW-0813">Transport</keyword>
<evidence type="ECO:0000256" key="7">
    <source>
        <dbReference type="ARBA" id="ARBA00023136"/>
    </source>
</evidence>
<evidence type="ECO:0000256" key="4">
    <source>
        <dbReference type="ARBA" id="ARBA00022475"/>
    </source>
</evidence>
<protein>
    <recommendedName>
        <fullName evidence="8">L-lactate permease</fullName>
    </recommendedName>
</protein>
<keyword evidence="4 8" id="KW-1003">Cell membrane</keyword>
<comment type="function">
    <text evidence="8">Uptake of L-lactate across the membrane. Can also transport D-lactate and glycolate.</text>
</comment>
<dbReference type="InterPro" id="IPR003804">
    <property type="entry name" value="Lactate_perm"/>
</dbReference>
<keyword evidence="5 8" id="KW-0812">Transmembrane</keyword>
<comment type="subcellular location">
    <subcellularLocation>
        <location evidence="1 8">Cell membrane</location>
        <topology evidence="1 8">Multi-pass membrane protein</topology>
    </subcellularLocation>
</comment>
<dbReference type="AlphaFoldDB" id="A0A3G6K616"/>
<feature type="transmembrane region" description="Helical" evidence="8">
    <location>
        <begin position="275"/>
        <end position="299"/>
    </location>
</feature>
<dbReference type="GO" id="GO:0015129">
    <property type="term" value="F:lactate transmembrane transporter activity"/>
    <property type="evidence" value="ECO:0007669"/>
    <property type="project" value="UniProtKB-UniRule"/>
</dbReference>
<evidence type="ECO:0000256" key="8">
    <source>
        <dbReference type="RuleBase" id="RU365092"/>
    </source>
</evidence>